<gene>
    <name evidence="1" type="ORF">PCOR1329_LOCUS13656</name>
</gene>
<dbReference type="InterPro" id="IPR036047">
    <property type="entry name" value="F-box-like_dom_sf"/>
</dbReference>
<proteinExistence type="predicted"/>
<feature type="non-terminal residue" evidence="1">
    <location>
        <position position="246"/>
    </location>
</feature>
<sequence length="246" mass="25533">SSLGLGSCSVLRPAPARHASPVMRSDSLWESEDVLNAVFVLLGPSLVCAVGSVARAWRHRAEDPALWAQLLPGSGGGGPRSIGAPARAVREGRRLAVAELGGAPPACARAVALLDLLGDALALCESAPSSSPGEWVAVEVHDLRAQGSSRRRRFEKVTRGATALRLLDGSRHVLVAGSCPSRPLALLDYSSEAPHGDCSREASTQTIDVRQADIEAVRGLASLPPAGPPISWLARVSGDRAVGAQE</sequence>
<protein>
    <recommendedName>
        <fullName evidence="3">F-box domain-containing protein</fullName>
    </recommendedName>
</protein>
<dbReference type="EMBL" id="CAUYUJ010004042">
    <property type="protein sequence ID" value="CAK0807930.1"/>
    <property type="molecule type" value="Genomic_DNA"/>
</dbReference>
<comment type="caution">
    <text evidence="1">The sequence shown here is derived from an EMBL/GenBank/DDBJ whole genome shotgun (WGS) entry which is preliminary data.</text>
</comment>
<evidence type="ECO:0008006" key="3">
    <source>
        <dbReference type="Google" id="ProtNLM"/>
    </source>
</evidence>
<feature type="non-terminal residue" evidence="1">
    <location>
        <position position="1"/>
    </location>
</feature>
<accession>A0ABN9QUX4</accession>
<organism evidence="1 2">
    <name type="scientific">Prorocentrum cordatum</name>
    <dbReference type="NCBI Taxonomy" id="2364126"/>
    <lineage>
        <taxon>Eukaryota</taxon>
        <taxon>Sar</taxon>
        <taxon>Alveolata</taxon>
        <taxon>Dinophyceae</taxon>
        <taxon>Prorocentrales</taxon>
        <taxon>Prorocentraceae</taxon>
        <taxon>Prorocentrum</taxon>
    </lineage>
</organism>
<evidence type="ECO:0000313" key="1">
    <source>
        <dbReference type="EMBL" id="CAK0807930.1"/>
    </source>
</evidence>
<keyword evidence="2" id="KW-1185">Reference proteome</keyword>
<dbReference type="Proteomes" id="UP001189429">
    <property type="component" value="Unassembled WGS sequence"/>
</dbReference>
<dbReference type="SUPFAM" id="SSF81383">
    <property type="entry name" value="F-box domain"/>
    <property type="match status" value="1"/>
</dbReference>
<evidence type="ECO:0000313" key="2">
    <source>
        <dbReference type="Proteomes" id="UP001189429"/>
    </source>
</evidence>
<reference evidence="1" key="1">
    <citation type="submission" date="2023-10" db="EMBL/GenBank/DDBJ databases">
        <authorList>
            <person name="Chen Y."/>
            <person name="Shah S."/>
            <person name="Dougan E. K."/>
            <person name="Thang M."/>
            <person name="Chan C."/>
        </authorList>
    </citation>
    <scope>NUCLEOTIDE SEQUENCE [LARGE SCALE GENOMIC DNA]</scope>
</reference>
<name>A0ABN9QUX4_9DINO</name>